<comment type="caution">
    <text evidence="2">The sequence shown here is derived from an EMBL/GenBank/DDBJ whole genome shotgun (WGS) entry which is preliminary data.</text>
</comment>
<gene>
    <name evidence="2" type="ORF">CFC21_021528</name>
</gene>
<protein>
    <submittedName>
        <fullName evidence="2">Uncharacterized protein</fullName>
    </submittedName>
</protein>
<name>A0A9R1J6X0_WHEAT</name>
<feature type="region of interest" description="Disordered" evidence="1">
    <location>
        <begin position="17"/>
        <end position="91"/>
    </location>
</feature>
<dbReference type="Proteomes" id="UP000815260">
    <property type="component" value="Chromosome 2B"/>
</dbReference>
<feature type="non-terminal residue" evidence="2">
    <location>
        <position position="1"/>
    </location>
</feature>
<feature type="region of interest" description="Disordered" evidence="1">
    <location>
        <begin position="137"/>
        <end position="167"/>
    </location>
</feature>
<accession>A0A9R1J6X0</accession>
<dbReference type="EMBL" id="CM022215">
    <property type="protein sequence ID" value="KAF7006490.1"/>
    <property type="molecule type" value="Genomic_DNA"/>
</dbReference>
<reference evidence="2" key="2">
    <citation type="submission" date="2020-03" db="EMBL/GenBank/DDBJ databases">
        <title>The second near-complete assembly of the hexaploid bread wheat (Triticum aestivum) genome.</title>
        <authorList>
            <person name="Zimin A.V."/>
            <person name="Puiu D."/>
            <person name="Shumante A."/>
            <person name="Alonge M."/>
            <person name="Salzberg S.L."/>
        </authorList>
    </citation>
    <scope>NUCLEOTIDE SEQUENCE</scope>
    <source>
        <tissue evidence="2">Leaf</tissue>
    </source>
</reference>
<sequence>AQGPGLLATRYHARRQRQLRGVQRVQGSRPHLEDPLLPQRGAPEGRRLRLAVPHVPPRRRRHRQCTRRRRRRRERRPRRVRIRPGAPPRDAGKVAVALRTLERLGLLLEPHVGHPAVHQQGGPEAFQVPQGRLLRRPVQGHRRPGVGRQRGRGREPPDPGKAFARFL</sequence>
<proteinExistence type="predicted"/>
<reference evidence="2" key="1">
    <citation type="journal article" date="2017" name="Gigascience">
        <title>The first near-complete assembly of the hexaploid bread wheat genome, Triticum aestivum.</title>
        <authorList>
            <person name="Zimin A.V."/>
            <person name="Puiu D."/>
            <person name="Hall R."/>
            <person name="Kingan S."/>
            <person name="Clavijo B.J."/>
            <person name="Salzberg S.L."/>
        </authorList>
    </citation>
    <scope>NUCLEOTIDE SEQUENCE</scope>
    <source>
        <tissue evidence="2">Leaf</tissue>
    </source>
</reference>
<feature type="compositionally biased region" description="Low complexity" evidence="1">
    <location>
        <begin position="19"/>
        <end position="29"/>
    </location>
</feature>
<organism evidence="2">
    <name type="scientific">Triticum aestivum</name>
    <name type="common">Wheat</name>
    <dbReference type="NCBI Taxonomy" id="4565"/>
    <lineage>
        <taxon>Eukaryota</taxon>
        <taxon>Viridiplantae</taxon>
        <taxon>Streptophyta</taxon>
        <taxon>Embryophyta</taxon>
        <taxon>Tracheophyta</taxon>
        <taxon>Spermatophyta</taxon>
        <taxon>Magnoliopsida</taxon>
        <taxon>Liliopsida</taxon>
        <taxon>Poales</taxon>
        <taxon>Poaceae</taxon>
        <taxon>BOP clade</taxon>
        <taxon>Pooideae</taxon>
        <taxon>Triticodae</taxon>
        <taxon>Triticeae</taxon>
        <taxon>Triticinae</taxon>
        <taxon>Triticum</taxon>
    </lineage>
</organism>
<dbReference type="AlphaFoldDB" id="A0A9R1J6X0"/>
<evidence type="ECO:0000256" key="1">
    <source>
        <dbReference type="SAM" id="MobiDB-lite"/>
    </source>
</evidence>
<evidence type="ECO:0000313" key="2">
    <source>
        <dbReference type="EMBL" id="KAF7006490.1"/>
    </source>
</evidence>
<feature type="non-terminal residue" evidence="2">
    <location>
        <position position="167"/>
    </location>
</feature>
<feature type="compositionally biased region" description="Basic residues" evidence="1">
    <location>
        <begin position="137"/>
        <end position="151"/>
    </location>
</feature>
<feature type="compositionally biased region" description="Basic residues" evidence="1">
    <location>
        <begin position="56"/>
        <end position="82"/>
    </location>
</feature>